<dbReference type="AlphaFoldDB" id="A0A0A8YR57"/>
<dbReference type="EMBL" id="GBRH01270535">
    <property type="protein sequence ID" value="JAD27360.1"/>
    <property type="molecule type" value="Transcribed_RNA"/>
</dbReference>
<accession>A0A0A8YR57</accession>
<evidence type="ECO:0000313" key="1">
    <source>
        <dbReference type="EMBL" id="JAD27360.1"/>
    </source>
</evidence>
<organism evidence="1">
    <name type="scientific">Arundo donax</name>
    <name type="common">Giant reed</name>
    <name type="synonym">Donax arundinaceus</name>
    <dbReference type="NCBI Taxonomy" id="35708"/>
    <lineage>
        <taxon>Eukaryota</taxon>
        <taxon>Viridiplantae</taxon>
        <taxon>Streptophyta</taxon>
        <taxon>Embryophyta</taxon>
        <taxon>Tracheophyta</taxon>
        <taxon>Spermatophyta</taxon>
        <taxon>Magnoliopsida</taxon>
        <taxon>Liliopsida</taxon>
        <taxon>Poales</taxon>
        <taxon>Poaceae</taxon>
        <taxon>PACMAD clade</taxon>
        <taxon>Arundinoideae</taxon>
        <taxon>Arundineae</taxon>
        <taxon>Arundo</taxon>
    </lineage>
</organism>
<reference evidence="1" key="2">
    <citation type="journal article" date="2015" name="Data Brief">
        <title>Shoot transcriptome of the giant reed, Arundo donax.</title>
        <authorList>
            <person name="Barrero R.A."/>
            <person name="Guerrero F.D."/>
            <person name="Moolhuijzen P."/>
            <person name="Goolsby J.A."/>
            <person name="Tidwell J."/>
            <person name="Bellgard S.E."/>
            <person name="Bellgard M.I."/>
        </authorList>
    </citation>
    <scope>NUCLEOTIDE SEQUENCE</scope>
    <source>
        <tissue evidence="1">Shoot tissue taken approximately 20 cm above the soil surface</tissue>
    </source>
</reference>
<sequence>MSIQDLRFCQNMIYGSIVNHEAESPN</sequence>
<protein>
    <submittedName>
        <fullName evidence="1">Uncharacterized protein</fullName>
    </submittedName>
</protein>
<reference evidence="1" key="1">
    <citation type="submission" date="2014-09" db="EMBL/GenBank/DDBJ databases">
        <authorList>
            <person name="Magalhaes I.L.F."/>
            <person name="Oliveira U."/>
            <person name="Santos F.R."/>
            <person name="Vidigal T.H.D.A."/>
            <person name="Brescovit A.D."/>
            <person name="Santos A.J."/>
        </authorList>
    </citation>
    <scope>NUCLEOTIDE SEQUENCE</scope>
    <source>
        <tissue evidence="1">Shoot tissue taken approximately 20 cm above the soil surface</tissue>
    </source>
</reference>
<proteinExistence type="predicted"/>
<name>A0A0A8YR57_ARUDO</name>